<feature type="non-terminal residue" evidence="1">
    <location>
        <position position="1"/>
    </location>
</feature>
<protein>
    <submittedName>
        <fullName evidence="1">Uncharacterized protein</fullName>
    </submittedName>
</protein>
<name>A0A699HI23_TANCI</name>
<sequence>ISQKEFCNNHKGLLSKEIEGLEALDYVEFNTLREGRAFLTLEQFCYVSFRHNDRNFTSQAWNRLFGIREQVVRVYVLELLSSFKFRDHVVELDIDDTMVFQLLGTRRTKGYKKKSMIVGAHLIGRIARSYRLMSTGYMRIVTLGPKTLLLSVAKLVDLGICRYNGLGLGELVDDQLDNSGDEAAVSKARRA</sequence>
<gene>
    <name evidence="1" type="ORF">Tci_392566</name>
</gene>
<proteinExistence type="predicted"/>
<dbReference type="EMBL" id="BKCJ010159833">
    <property type="protein sequence ID" value="GEY20592.1"/>
    <property type="molecule type" value="Genomic_DNA"/>
</dbReference>
<reference evidence="1" key="1">
    <citation type="journal article" date="2019" name="Sci. Rep.">
        <title>Draft genome of Tanacetum cinerariifolium, the natural source of mosquito coil.</title>
        <authorList>
            <person name="Yamashiro T."/>
            <person name="Shiraishi A."/>
            <person name="Satake H."/>
            <person name="Nakayama K."/>
        </authorList>
    </citation>
    <scope>NUCLEOTIDE SEQUENCE</scope>
</reference>
<comment type="caution">
    <text evidence="1">The sequence shown here is derived from an EMBL/GenBank/DDBJ whole genome shotgun (WGS) entry which is preliminary data.</text>
</comment>
<accession>A0A699HI23</accession>
<organism evidence="1">
    <name type="scientific">Tanacetum cinerariifolium</name>
    <name type="common">Dalmatian daisy</name>
    <name type="synonym">Chrysanthemum cinerariifolium</name>
    <dbReference type="NCBI Taxonomy" id="118510"/>
    <lineage>
        <taxon>Eukaryota</taxon>
        <taxon>Viridiplantae</taxon>
        <taxon>Streptophyta</taxon>
        <taxon>Embryophyta</taxon>
        <taxon>Tracheophyta</taxon>
        <taxon>Spermatophyta</taxon>
        <taxon>Magnoliopsida</taxon>
        <taxon>eudicotyledons</taxon>
        <taxon>Gunneridae</taxon>
        <taxon>Pentapetalae</taxon>
        <taxon>asterids</taxon>
        <taxon>campanulids</taxon>
        <taxon>Asterales</taxon>
        <taxon>Asteraceae</taxon>
        <taxon>Asteroideae</taxon>
        <taxon>Anthemideae</taxon>
        <taxon>Anthemidinae</taxon>
        <taxon>Tanacetum</taxon>
    </lineage>
</organism>
<dbReference type="AlphaFoldDB" id="A0A699HI23"/>
<evidence type="ECO:0000313" key="1">
    <source>
        <dbReference type="EMBL" id="GEY20592.1"/>
    </source>
</evidence>